<evidence type="ECO:0000259" key="8">
    <source>
        <dbReference type="PROSITE" id="PS50097"/>
    </source>
</evidence>
<gene>
    <name evidence="9" type="ORF">SSS_8756</name>
</gene>
<reference evidence="11" key="1">
    <citation type="journal article" date="2020" name="PLoS Negl. Trop. Dis.">
        <title>High-quality nuclear genome for Sarcoptes scabiei-A critical resource for a neglected parasite.</title>
        <authorList>
            <person name="Korhonen P.K."/>
            <person name="Gasser R.B."/>
            <person name="Ma G."/>
            <person name="Wang T."/>
            <person name="Stroehlein A.J."/>
            <person name="Young N.D."/>
            <person name="Ang C.S."/>
            <person name="Fernando D.D."/>
            <person name="Lu H.C."/>
            <person name="Taylor S."/>
            <person name="Reynolds S.L."/>
            <person name="Mofiz E."/>
            <person name="Najaraj S.H."/>
            <person name="Gowda H."/>
            <person name="Madugundu A."/>
            <person name="Renuse S."/>
            <person name="Holt D."/>
            <person name="Pandey A."/>
            <person name="Papenfuss A.T."/>
            <person name="Fischer K."/>
        </authorList>
    </citation>
    <scope>NUCLEOTIDE SEQUENCE [LARGE SCALE GENOMIC DNA]</scope>
</reference>
<dbReference type="SUPFAM" id="SSF54695">
    <property type="entry name" value="POZ domain"/>
    <property type="match status" value="1"/>
</dbReference>
<comment type="pathway">
    <text evidence="1">Protein modification; protein ubiquitination.</text>
</comment>
<keyword evidence="4" id="KW-0677">Repeat</keyword>
<dbReference type="UniPathway" id="UPA00143"/>
<feature type="domain" description="BTB" evidence="8">
    <location>
        <begin position="44"/>
        <end position="114"/>
    </location>
</feature>
<dbReference type="PANTHER" id="PTHR24412:SF489">
    <property type="entry name" value="RING FINGER DOMAIN AND KELCH REPEAT-CONTAINING PROTEIN DDB_G0271372"/>
    <property type="match status" value="1"/>
</dbReference>
<dbReference type="SMART" id="SM00225">
    <property type="entry name" value="BTB"/>
    <property type="match status" value="1"/>
</dbReference>
<dbReference type="SUPFAM" id="SSF117281">
    <property type="entry name" value="Kelch motif"/>
    <property type="match status" value="2"/>
</dbReference>
<dbReference type="OrthoDB" id="6486384at2759"/>
<dbReference type="SMART" id="SM00612">
    <property type="entry name" value="Kelch"/>
    <property type="match status" value="6"/>
</dbReference>
<keyword evidence="11" id="KW-1185">Reference proteome</keyword>
<proteinExistence type="predicted"/>
<comment type="function">
    <text evidence="7">Probable substrate-specific adapter of an E3 ubiquitin-protein ligase complex which mediates the ubiquitination and subsequent proteasomal degradation of target proteins. May have a role in synapse differentiation and growth.</text>
</comment>
<reference evidence="9" key="2">
    <citation type="submission" date="2020-01" db="EMBL/GenBank/DDBJ databases">
        <authorList>
            <person name="Korhonen P.K.K."/>
            <person name="Guangxu M.G."/>
            <person name="Wang T.W."/>
            <person name="Stroehlein A.J.S."/>
            <person name="Young N.D."/>
            <person name="Ang C.-S.A."/>
            <person name="Fernando D.W.F."/>
            <person name="Lu H.L."/>
            <person name="Taylor S.T."/>
            <person name="Ehtesham M.E.M."/>
            <person name="Najaraj S.H.N."/>
            <person name="Harsha G.H.G."/>
            <person name="Madugundu A.M."/>
            <person name="Renuse S.R."/>
            <person name="Holt D.H."/>
            <person name="Pandey A.P."/>
            <person name="Papenfuss A.P."/>
            <person name="Gasser R.B.G."/>
            <person name="Fischer K.F."/>
        </authorList>
    </citation>
    <scope>NUCLEOTIDE SEQUENCE</scope>
    <source>
        <strain evidence="9">SSS_KF_BRIS2020</strain>
    </source>
</reference>
<dbReference type="GO" id="GO:0016567">
    <property type="term" value="P:protein ubiquitination"/>
    <property type="evidence" value="ECO:0007669"/>
    <property type="project" value="UniProtKB-UniPathway"/>
</dbReference>
<name>A0A834R4K6_SARSC</name>
<evidence type="ECO:0000256" key="6">
    <source>
        <dbReference type="ARBA" id="ARBA00023203"/>
    </source>
</evidence>
<reference evidence="10" key="3">
    <citation type="submission" date="2022-06" db="UniProtKB">
        <authorList>
            <consortium name="EnsemblMetazoa"/>
        </authorList>
    </citation>
    <scope>IDENTIFICATION</scope>
</reference>
<dbReference type="SMART" id="SM00875">
    <property type="entry name" value="BACK"/>
    <property type="match status" value="1"/>
</dbReference>
<evidence type="ECO:0000256" key="7">
    <source>
        <dbReference type="ARBA" id="ARBA00043912"/>
    </source>
</evidence>
<keyword evidence="6" id="KW-0009">Actin-binding</keyword>
<evidence type="ECO:0000313" key="11">
    <source>
        <dbReference type="Proteomes" id="UP000070412"/>
    </source>
</evidence>
<accession>A0A834R4K6</accession>
<dbReference type="Pfam" id="PF07707">
    <property type="entry name" value="BACK"/>
    <property type="match status" value="1"/>
</dbReference>
<evidence type="ECO:0000256" key="5">
    <source>
        <dbReference type="ARBA" id="ARBA00022786"/>
    </source>
</evidence>
<dbReference type="InterPro" id="IPR011705">
    <property type="entry name" value="BACK"/>
</dbReference>
<dbReference type="EMBL" id="WVUK01000063">
    <property type="protein sequence ID" value="KAF7489956.1"/>
    <property type="molecule type" value="Genomic_DNA"/>
</dbReference>
<dbReference type="AlphaFoldDB" id="A0A834R4K6"/>
<dbReference type="InterPro" id="IPR056737">
    <property type="entry name" value="Beta-prop_ATRN-MKLN-like"/>
</dbReference>
<evidence type="ECO:0000256" key="2">
    <source>
        <dbReference type="ARBA" id="ARBA00013699"/>
    </source>
</evidence>
<dbReference type="Gene3D" id="1.25.40.420">
    <property type="match status" value="1"/>
</dbReference>
<dbReference type="InterPro" id="IPR015915">
    <property type="entry name" value="Kelch-typ_b-propeller"/>
</dbReference>
<dbReference type="GO" id="GO:0003779">
    <property type="term" value="F:actin binding"/>
    <property type="evidence" value="ECO:0007669"/>
    <property type="project" value="UniProtKB-KW"/>
</dbReference>
<evidence type="ECO:0000313" key="9">
    <source>
        <dbReference type="EMBL" id="KAF7489956.1"/>
    </source>
</evidence>
<organism evidence="9">
    <name type="scientific">Sarcoptes scabiei</name>
    <name type="common">Itch mite</name>
    <name type="synonym">Acarus scabiei</name>
    <dbReference type="NCBI Taxonomy" id="52283"/>
    <lineage>
        <taxon>Eukaryota</taxon>
        <taxon>Metazoa</taxon>
        <taxon>Ecdysozoa</taxon>
        <taxon>Arthropoda</taxon>
        <taxon>Chelicerata</taxon>
        <taxon>Arachnida</taxon>
        <taxon>Acari</taxon>
        <taxon>Acariformes</taxon>
        <taxon>Sarcoptiformes</taxon>
        <taxon>Astigmata</taxon>
        <taxon>Psoroptidia</taxon>
        <taxon>Sarcoptoidea</taxon>
        <taxon>Sarcoptidae</taxon>
        <taxon>Sarcoptinae</taxon>
        <taxon>Sarcoptes</taxon>
    </lineage>
</organism>
<dbReference type="Gene3D" id="2.120.10.80">
    <property type="entry name" value="Kelch-type beta propeller"/>
    <property type="match status" value="2"/>
</dbReference>
<evidence type="ECO:0000256" key="4">
    <source>
        <dbReference type="ARBA" id="ARBA00022737"/>
    </source>
</evidence>
<dbReference type="Pfam" id="PF00651">
    <property type="entry name" value="BTB"/>
    <property type="match status" value="1"/>
</dbReference>
<evidence type="ECO:0000256" key="3">
    <source>
        <dbReference type="ARBA" id="ARBA00022441"/>
    </source>
</evidence>
<dbReference type="InterPro" id="IPR000210">
    <property type="entry name" value="BTB/POZ_dom"/>
</dbReference>
<dbReference type="Pfam" id="PF01344">
    <property type="entry name" value="Kelch_1"/>
    <property type="match status" value="1"/>
</dbReference>
<evidence type="ECO:0000256" key="1">
    <source>
        <dbReference type="ARBA" id="ARBA00004906"/>
    </source>
</evidence>
<dbReference type="Proteomes" id="UP000070412">
    <property type="component" value="Unassembled WGS sequence"/>
</dbReference>
<dbReference type="PIRSF" id="PIRSF037037">
    <property type="entry name" value="Kelch-like_protein_gigaxonin"/>
    <property type="match status" value="1"/>
</dbReference>
<evidence type="ECO:0000313" key="10">
    <source>
        <dbReference type="EnsemblMetazoa" id="KAF7489956.1"/>
    </source>
</evidence>
<protein>
    <recommendedName>
        <fullName evidence="2">Kelch-like protein diablo</fullName>
    </recommendedName>
</protein>
<dbReference type="InterPro" id="IPR017096">
    <property type="entry name" value="BTB-kelch_protein"/>
</dbReference>
<dbReference type="EnsemblMetazoa" id="SSS_8756s_mrna">
    <property type="protein sequence ID" value="KAF7489956.1"/>
    <property type="gene ID" value="SSS_8756"/>
</dbReference>
<dbReference type="Gene3D" id="3.30.710.10">
    <property type="entry name" value="Potassium Channel Kv1.1, Chain A"/>
    <property type="match status" value="1"/>
</dbReference>
<dbReference type="InterPro" id="IPR006652">
    <property type="entry name" value="Kelch_1"/>
</dbReference>
<dbReference type="PROSITE" id="PS50097">
    <property type="entry name" value="BTB"/>
    <property type="match status" value="1"/>
</dbReference>
<dbReference type="InterPro" id="IPR011333">
    <property type="entry name" value="SKP1/BTB/POZ_sf"/>
</dbReference>
<dbReference type="PANTHER" id="PTHR24412">
    <property type="entry name" value="KELCH PROTEIN"/>
    <property type="match status" value="1"/>
</dbReference>
<keyword evidence="3" id="KW-0880">Kelch repeat</keyword>
<sequence length="590" mass="67771">MTDQKHSNYPKKFNCNGKMHDLKDSTVQKFLENLNQFRQDSRFCDFELRIISKTFLVHKLILATASPYFEAMFQNSDCFIENANNYIEIKNVNSPEAFETVLNYMYTGEIEIDSKNFQEIVQLSCLFQLSELIKYCKEFLIQNLSTSNCIGYLCLSDFYALNPVPFVAKRFIENNFAEIIREEEFLELPANLFKSFLRSENLSINSEYQVLASTIRWIQHKPQERLEFLKEFIDIIRMPTIPKSSIENLMKKCNDTKIYDILKNHIKQQILASDPTIDHQAHNNSYDSIRCKPRMASRRTIYLFGGQSLIDSSRNRSETLSLVEKFSSHIGKWEIASPLMYQRSNHCAVLLNDKIYIIGGICDSLVLESMEIYDPSCDQISLASNLKTPRSEFGACAHETFIYAFGGRGDGAITIEQYDPNMNTWQIFDKMPFSRHAMQVIEHDGLIFLIGGANKDNSPQASVFLYDPQRKTFSRLASLNNPRKSFAATVMHSFIYVFGGIGASDQTLRSVEQYNIKADKWSIVSEMPVAQSNMCAASIHDLIYVYGGLLNNRQHNRLGKIVHVYDPSLDQWLTTKPMTKGRKDAAVIII</sequence>
<dbReference type="Pfam" id="PF24981">
    <property type="entry name" value="Beta-prop_ATRN-LZTR1"/>
    <property type="match status" value="1"/>
</dbReference>
<keyword evidence="5" id="KW-0833">Ubl conjugation pathway</keyword>